<feature type="transmembrane region" description="Helical" evidence="7">
    <location>
        <begin position="278"/>
        <end position="297"/>
    </location>
</feature>
<dbReference type="Gene3D" id="1.20.1250.20">
    <property type="entry name" value="MFS general substrate transporter like domains"/>
    <property type="match status" value="1"/>
</dbReference>
<comment type="subcellular location">
    <subcellularLocation>
        <location evidence="1">Cell membrane</location>
        <topology evidence="1">Multi-pass membrane protein</topology>
    </subcellularLocation>
</comment>
<gene>
    <name evidence="9" type="ORF">H8693_06405</name>
</gene>
<keyword evidence="10" id="KW-1185">Reference proteome</keyword>
<dbReference type="PANTHER" id="PTHR23514:SF3">
    <property type="entry name" value="BYPASS OF STOP CODON PROTEIN 6"/>
    <property type="match status" value="1"/>
</dbReference>
<evidence type="ECO:0000256" key="2">
    <source>
        <dbReference type="ARBA" id="ARBA00008335"/>
    </source>
</evidence>
<dbReference type="SUPFAM" id="SSF103473">
    <property type="entry name" value="MFS general substrate transporter"/>
    <property type="match status" value="1"/>
</dbReference>
<keyword evidence="6 7" id="KW-0472">Membrane</keyword>
<dbReference type="Pfam" id="PF07690">
    <property type="entry name" value="MFS_1"/>
    <property type="match status" value="1"/>
</dbReference>
<evidence type="ECO:0000313" key="9">
    <source>
        <dbReference type="EMBL" id="MBC8538562.1"/>
    </source>
</evidence>
<evidence type="ECO:0000256" key="1">
    <source>
        <dbReference type="ARBA" id="ARBA00004651"/>
    </source>
</evidence>
<dbReference type="InterPro" id="IPR011701">
    <property type="entry name" value="MFS"/>
</dbReference>
<accession>A0A926HSK7</accession>
<feature type="transmembrane region" description="Helical" evidence="7">
    <location>
        <begin position="78"/>
        <end position="111"/>
    </location>
</feature>
<feature type="domain" description="Major facilitator superfamily (MFS) profile" evidence="8">
    <location>
        <begin position="12"/>
        <end position="390"/>
    </location>
</feature>
<organism evidence="9 10">
    <name type="scientific">Guopingia tenuis</name>
    <dbReference type="NCBI Taxonomy" id="2763656"/>
    <lineage>
        <taxon>Bacteria</taxon>
        <taxon>Bacillati</taxon>
        <taxon>Bacillota</taxon>
        <taxon>Clostridia</taxon>
        <taxon>Christensenellales</taxon>
        <taxon>Christensenellaceae</taxon>
        <taxon>Guopingia</taxon>
    </lineage>
</organism>
<dbReference type="GO" id="GO:0022857">
    <property type="term" value="F:transmembrane transporter activity"/>
    <property type="evidence" value="ECO:0007669"/>
    <property type="project" value="InterPro"/>
</dbReference>
<dbReference type="PROSITE" id="PS50850">
    <property type="entry name" value="MFS"/>
    <property type="match status" value="1"/>
</dbReference>
<evidence type="ECO:0000256" key="3">
    <source>
        <dbReference type="ARBA" id="ARBA00022448"/>
    </source>
</evidence>
<feature type="transmembrane region" description="Helical" evidence="7">
    <location>
        <begin position="336"/>
        <end position="355"/>
    </location>
</feature>
<keyword evidence="5 7" id="KW-1133">Transmembrane helix</keyword>
<comment type="similarity">
    <text evidence="2">Belongs to the major facilitator superfamily.</text>
</comment>
<comment type="caution">
    <text evidence="9">The sequence shown here is derived from an EMBL/GenBank/DDBJ whole genome shotgun (WGS) entry which is preliminary data.</text>
</comment>
<feature type="transmembrane region" description="Helical" evidence="7">
    <location>
        <begin position="249"/>
        <end position="269"/>
    </location>
</feature>
<evidence type="ECO:0000256" key="7">
    <source>
        <dbReference type="SAM" id="Phobius"/>
    </source>
</evidence>
<protein>
    <submittedName>
        <fullName evidence="9">MFS transporter</fullName>
    </submittedName>
</protein>
<keyword evidence="3" id="KW-0813">Transport</keyword>
<evidence type="ECO:0000256" key="5">
    <source>
        <dbReference type="ARBA" id="ARBA00022989"/>
    </source>
</evidence>
<dbReference type="EMBL" id="JACRSS010000002">
    <property type="protein sequence ID" value="MBC8538562.1"/>
    <property type="molecule type" value="Genomic_DNA"/>
</dbReference>
<dbReference type="InterPro" id="IPR036259">
    <property type="entry name" value="MFS_trans_sf"/>
</dbReference>
<dbReference type="AlphaFoldDB" id="A0A926HSK7"/>
<feature type="transmembrane region" description="Helical" evidence="7">
    <location>
        <begin position="47"/>
        <end position="66"/>
    </location>
</feature>
<evidence type="ECO:0000313" key="10">
    <source>
        <dbReference type="Proteomes" id="UP000617951"/>
    </source>
</evidence>
<feature type="transmembrane region" description="Helical" evidence="7">
    <location>
        <begin position="12"/>
        <end position="35"/>
    </location>
</feature>
<dbReference type="InterPro" id="IPR020846">
    <property type="entry name" value="MFS_dom"/>
</dbReference>
<sequence>MMQSLSKANKRFAVFGCMIMFTLGFEIAGFQAVLLDIAQEFSMNNTQMGMLAAVQSVASVISTLSFGGLADKMRKKKAVALFGCVLMTGIILAAFSGSALMIGSSIFVLGLGFSMVEGTTPATLCELNPHKSAMYTNLAHTCYSLGAVTSPLIVQALMSAGMNWRGHFWIALALVALVMSLFYFTKNTVHPDALALKEKAGEKGKGDFKAVACGALFLIVGSMAIYVAMESGQIYFTKPYFIEELHDSRNAALSISLIWACMIPSRLLASRIHRRKGLFISLCFAVAAAACFLKATLRTSGMALLWSGLFGLAAGPIFPTAQSVCMDTFPGHTGRVSNLTLTAGSAGGMLANISMGAAGDAFGLGNAYYIVALLALSGILVFGLGFKKAEIRRRKYYDSL</sequence>
<feature type="transmembrane region" description="Helical" evidence="7">
    <location>
        <begin position="166"/>
        <end position="185"/>
    </location>
</feature>
<dbReference type="Proteomes" id="UP000617951">
    <property type="component" value="Unassembled WGS sequence"/>
</dbReference>
<feature type="transmembrane region" description="Helical" evidence="7">
    <location>
        <begin position="206"/>
        <end position="229"/>
    </location>
</feature>
<evidence type="ECO:0000259" key="8">
    <source>
        <dbReference type="PROSITE" id="PS50850"/>
    </source>
</evidence>
<evidence type="ECO:0000256" key="6">
    <source>
        <dbReference type="ARBA" id="ARBA00023136"/>
    </source>
</evidence>
<proteinExistence type="inferred from homology"/>
<feature type="transmembrane region" description="Helical" evidence="7">
    <location>
        <begin position="367"/>
        <end position="386"/>
    </location>
</feature>
<keyword evidence="4 7" id="KW-0812">Transmembrane</keyword>
<dbReference type="InterPro" id="IPR051788">
    <property type="entry name" value="MFS_Transporter"/>
</dbReference>
<dbReference type="RefSeq" id="WP_249280301.1">
    <property type="nucleotide sequence ID" value="NZ_JACRSS010000002.1"/>
</dbReference>
<dbReference type="GO" id="GO:0005886">
    <property type="term" value="C:plasma membrane"/>
    <property type="evidence" value="ECO:0007669"/>
    <property type="project" value="UniProtKB-SubCell"/>
</dbReference>
<name>A0A926HSK7_9FIRM</name>
<dbReference type="PANTHER" id="PTHR23514">
    <property type="entry name" value="BYPASS OF STOP CODON PROTEIN 6"/>
    <property type="match status" value="1"/>
</dbReference>
<evidence type="ECO:0000256" key="4">
    <source>
        <dbReference type="ARBA" id="ARBA00022692"/>
    </source>
</evidence>
<feature type="transmembrane region" description="Helical" evidence="7">
    <location>
        <begin position="303"/>
        <end position="324"/>
    </location>
</feature>
<reference evidence="9" key="1">
    <citation type="submission" date="2020-08" db="EMBL/GenBank/DDBJ databases">
        <title>Genome public.</title>
        <authorList>
            <person name="Liu C."/>
            <person name="Sun Q."/>
        </authorList>
    </citation>
    <scope>NUCLEOTIDE SEQUENCE</scope>
    <source>
        <strain evidence="9">NSJ-63</strain>
    </source>
</reference>